<dbReference type="PRINTS" id="PR00080">
    <property type="entry name" value="SDRFAMILY"/>
</dbReference>
<dbReference type="CDD" id="cd05233">
    <property type="entry name" value="SDR_c"/>
    <property type="match status" value="1"/>
</dbReference>
<dbReference type="STRING" id="270351.Maq22A_c16000"/>
<name>A0A0C6FMB2_9HYPH</name>
<proteinExistence type="inferred from homology"/>
<dbReference type="SUPFAM" id="SSF51735">
    <property type="entry name" value="NAD(P)-binding Rossmann-fold domains"/>
    <property type="match status" value="1"/>
</dbReference>
<dbReference type="OrthoDB" id="9797020at2"/>
<dbReference type="PRINTS" id="PR00081">
    <property type="entry name" value="GDHRDH"/>
</dbReference>
<gene>
    <name evidence="3" type="primary">fabG</name>
    <name evidence="3" type="ORF">Maq22A_c16000</name>
</gene>
<sequence>MSTRLLKKVAIVFGAGSSGTGWGNGKAVAVAFAREGARVICVDRGLAAAEETAQIIAEEGNEAEALAADVTDYDAVARAVAAGEARFGRIDILHNNVGQPEAGGPEDLDEESWHRAIEVNVGGVWRTCKAVLPGMRARRSGAVVNISSIAALRWAGAPSFAYAAAKAAVNQATVSVAMQYARDGIRANAILPGLLDTTLADECRGAGTPESGRDRRVPLGRLGEAWDIAHAAVFLASDEARFITGVCLPVDGGQSCSMAALA</sequence>
<dbReference type="Gene3D" id="3.40.50.720">
    <property type="entry name" value="NAD(P)-binding Rossmann-like Domain"/>
    <property type="match status" value="1"/>
</dbReference>
<dbReference type="RefSeq" id="WP_060847485.1">
    <property type="nucleotide sequence ID" value="NZ_AP014704.1"/>
</dbReference>
<protein>
    <submittedName>
        <fullName evidence="3">3-oxoacyl-ACP reductase</fullName>
    </submittedName>
</protein>
<dbReference type="PANTHER" id="PTHR24321">
    <property type="entry name" value="DEHYDROGENASES, SHORT CHAIN"/>
    <property type="match status" value="1"/>
</dbReference>
<dbReference type="AlphaFoldDB" id="A0A0C6FMB2"/>
<evidence type="ECO:0000313" key="3">
    <source>
        <dbReference type="EMBL" id="BAQ46339.1"/>
    </source>
</evidence>
<reference evidence="3 4" key="1">
    <citation type="journal article" date="2015" name="Genome Announc.">
        <title>Complete Genome Sequence of Methylobacterium aquaticum Strain 22A, Isolated from Racomitrium japonicum Moss.</title>
        <authorList>
            <person name="Tani A."/>
            <person name="Ogura Y."/>
            <person name="Hayashi T."/>
            <person name="Kimbara K."/>
        </authorList>
    </citation>
    <scope>NUCLEOTIDE SEQUENCE [LARGE SCALE GENOMIC DNA]</scope>
    <source>
        <strain evidence="3 4">MA-22A</strain>
    </source>
</reference>
<dbReference type="KEGG" id="maqu:Maq22A_c16000"/>
<reference evidence="4" key="2">
    <citation type="submission" date="2015-01" db="EMBL/GenBank/DDBJ databases">
        <title>Complete genome sequence of Methylobacterium aquaticum strain 22A.</title>
        <authorList>
            <person name="Tani A."/>
            <person name="Ogura Y."/>
            <person name="Hayashi T."/>
        </authorList>
    </citation>
    <scope>NUCLEOTIDE SEQUENCE [LARGE SCALE GENOMIC DNA]</scope>
    <source>
        <strain evidence="4">MA-22A</strain>
    </source>
</reference>
<keyword evidence="2" id="KW-0560">Oxidoreductase</keyword>
<comment type="similarity">
    <text evidence="1">Belongs to the short-chain dehydrogenases/reductases (SDR) family.</text>
</comment>
<dbReference type="FunFam" id="3.40.50.720:FF:000084">
    <property type="entry name" value="Short-chain dehydrogenase reductase"/>
    <property type="match status" value="1"/>
</dbReference>
<dbReference type="PATRIC" id="fig|270351.10.peg.3078"/>
<organism evidence="3 4">
    <name type="scientific">Methylobacterium aquaticum</name>
    <dbReference type="NCBI Taxonomy" id="270351"/>
    <lineage>
        <taxon>Bacteria</taxon>
        <taxon>Pseudomonadati</taxon>
        <taxon>Pseudomonadota</taxon>
        <taxon>Alphaproteobacteria</taxon>
        <taxon>Hyphomicrobiales</taxon>
        <taxon>Methylobacteriaceae</taxon>
        <taxon>Methylobacterium</taxon>
    </lineage>
</organism>
<dbReference type="PANTHER" id="PTHR24321:SF15">
    <property type="entry name" value="OXIDOREDUCTASE UCPA"/>
    <property type="match status" value="1"/>
</dbReference>
<dbReference type="EMBL" id="AP014704">
    <property type="protein sequence ID" value="BAQ46339.1"/>
    <property type="molecule type" value="Genomic_DNA"/>
</dbReference>
<dbReference type="Pfam" id="PF13561">
    <property type="entry name" value="adh_short_C2"/>
    <property type="match status" value="1"/>
</dbReference>
<evidence type="ECO:0000256" key="2">
    <source>
        <dbReference type="ARBA" id="ARBA00023002"/>
    </source>
</evidence>
<accession>A0A0C6FMB2</accession>
<dbReference type="InterPro" id="IPR036291">
    <property type="entry name" value="NAD(P)-bd_dom_sf"/>
</dbReference>
<dbReference type="GO" id="GO:0016491">
    <property type="term" value="F:oxidoreductase activity"/>
    <property type="evidence" value="ECO:0007669"/>
    <property type="project" value="UniProtKB-KW"/>
</dbReference>
<evidence type="ECO:0000313" key="4">
    <source>
        <dbReference type="Proteomes" id="UP000061432"/>
    </source>
</evidence>
<dbReference type="InterPro" id="IPR002347">
    <property type="entry name" value="SDR_fam"/>
</dbReference>
<evidence type="ECO:0000256" key="1">
    <source>
        <dbReference type="ARBA" id="ARBA00006484"/>
    </source>
</evidence>
<dbReference type="Proteomes" id="UP000061432">
    <property type="component" value="Chromosome"/>
</dbReference>